<dbReference type="GO" id="GO:0005262">
    <property type="term" value="F:calcium channel activity"/>
    <property type="evidence" value="ECO:0007669"/>
    <property type="project" value="TreeGrafter"/>
</dbReference>
<dbReference type="PANTHER" id="PTHR31323">
    <property type="entry name" value="MECHANOSENSITIVE ION CHANNEL PROTEIN MSY2"/>
    <property type="match status" value="1"/>
</dbReference>
<dbReference type="OrthoDB" id="544685at2759"/>
<feature type="compositionally biased region" description="Polar residues" evidence="8">
    <location>
        <begin position="849"/>
        <end position="873"/>
    </location>
</feature>
<dbReference type="InterPro" id="IPR018247">
    <property type="entry name" value="EF_Hand_1_Ca_BS"/>
</dbReference>
<dbReference type="Gene3D" id="2.30.30.60">
    <property type="match status" value="1"/>
</dbReference>
<feature type="region of interest" description="Disordered" evidence="8">
    <location>
        <begin position="984"/>
        <end position="1005"/>
    </location>
</feature>
<feature type="transmembrane region" description="Helical" evidence="9">
    <location>
        <begin position="292"/>
        <end position="308"/>
    </location>
</feature>
<comment type="similarity">
    <text evidence="2 7">Belongs to the MscS (TC 1.A.23) family.</text>
</comment>
<protein>
    <recommendedName>
        <fullName evidence="7">Mechanosensitive ion channel protein</fullName>
    </recommendedName>
</protein>
<gene>
    <name evidence="11" type="ORF">BN980_GECA02s06027g</name>
</gene>
<dbReference type="Pfam" id="PF25886">
    <property type="entry name" value="Msy1"/>
    <property type="match status" value="1"/>
</dbReference>
<feature type="compositionally biased region" description="Polar residues" evidence="8">
    <location>
        <begin position="21"/>
        <end position="38"/>
    </location>
</feature>
<dbReference type="PANTHER" id="PTHR31323:SF14">
    <property type="entry name" value="MECHANOSENSITIVE ION CHANNEL PROTEIN MSY2"/>
    <property type="match status" value="1"/>
</dbReference>
<dbReference type="SUPFAM" id="SSF47473">
    <property type="entry name" value="EF-hand"/>
    <property type="match status" value="1"/>
</dbReference>
<feature type="compositionally biased region" description="Basic residues" evidence="8">
    <location>
        <begin position="217"/>
        <end position="230"/>
    </location>
</feature>
<feature type="transmembrane region" description="Helical" evidence="9">
    <location>
        <begin position="647"/>
        <end position="670"/>
    </location>
</feature>
<feature type="transmembrane region" description="Helical" evidence="9">
    <location>
        <begin position="383"/>
        <end position="409"/>
    </location>
</feature>
<evidence type="ECO:0000256" key="9">
    <source>
        <dbReference type="SAM" id="Phobius"/>
    </source>
</evidence>
<evidence type="ECO:0000256" key="1">
    <source>
        <dbReference type="ARBA" id="ARBA00004127"/>
    </source>
</evidence>
<evidence type="ECO:0000256" key="6">
    <source>
        <dbReference type="ARBA" id="ARBA00023136"/>
    </source>
</evidence>
<dbReference type="GO" id="GO:0005789">
    <property type="term" value="C:endoplasmic reticulum membrane"/>
    <property type="evidence" value="ECO:0007669"/>
    <property type="project" value="UniProtKB-SubCell"/>
</dbReference>
<keyword evidence="3 9" id="KW-0812">Transmembrane</keyword>
<feature type="region of interest" description="Disordered" evidence="8">
    <location>
        <begin position="123"/>
        <end position="155"/>
    </location>
</feature>
<dbReference type="InterPro" id="IPR016688">
    <property type="entry name" value="MscS-like_plants/fungi"/>
</dbReference>
<evidence type="ECO:0000256" key="5">
    <source>
        <dbReference type="ARBA" id="ARBA00022989"/>
    </source>
</evidence>
<dbReference type="GO" id="GO:0006874">
    <property type="term" value="P:intracellular calcium ion homeostasis"/>
    <property type="evidence" value="ECO:0007669"/>
    <property type="project" value="TreeGrafter"/>
</dbReference>
<keyword evidence="6 7" id="KW-0472">Membrane</keyword>
<dbReference type="Pfam" id="PF00924">
    <property type="entry name" value="MS_channel_2nd"/>
    <property type="match status" value="1"/>
</dbReference>
<feature type="region of interest" description="Disordered" evidence="8">
    <location>
        <begin position="823"/>
        <end position="892"/>
    </location>
</feature>
<evidence type="ECO:0000313" key="11">
    <source>
        <dbReference type="EMBL" id="CDO52113.1"/>
    </source>
</evidence>
<dbReference type="InterPro" id="IPR058650">
    <property type="entry name" value="Msy1/2-like"/>
</dbReference>
<evidence type="ECO:0000256" key="7">
    <source>
        <dbReference type="PIRNR" id="PIRNR017209"/>
    </source>
</evidence>
<dbReference type="STRING" id="1173061.A0A0J9X4T5"/>
<evidence type="ECO:0000256" key="4">
    <source>
        <dbReference type="ARBA" id="ARBA00022837"/>
    </source>
</evidence>
<reference evidence="11" key="1">
    <citation type="submission" date="2014-03" db="EMBL/GenBank/DDBJ databases">
        <authorList>
            <person name="Casaregola S."/>
        </authorList>
    </citation>
    <scope>NUCLEOTIDE SEQUENCE [LARGE SCALE GENOMIC DNA]</scope>
    <source>
        <strain evidence="11">CLIB 918</strain>
    </source>
</reference>
<dbReference type="PROSITE" id="PS50222">
    <property type="entry name" value="EF_HAND_2"/>
    <property type="match status" value="1"/>
</dbReference>
<evidence type="ECO:0000256" key="3">
    <source>
        <dbReference type="ARBA" id="ARBA00022692"/>
    </source>
</evidence>
<keyword evidence="7" id="KW-0256">Endoplasmic reticulum</keyword>
<dbReference type="InterPro" id="IPR010920">
    <property type="entry name" value="LSM_dom_sf"/>
</dbReference>
<evidence type="ECO:0000256" key="8">
    <source>
        <dbReference type="SAM" id="MobiDB-lite"/>
    </source>
</evidence>
<dbReference type="Gene3D" id="1.10.238.10">
    <property type="entry name" value="EF-hand"/>
    <property type="match status" value="1"/>
</dbReference>
<keyword evidence="4" id="KW-0106">Calcium</keyword>
<feature type="region of interest" description="Disordered" evidence="8">
    <location>
        <begin position="1"/>
        <end position="72"/>
    </location>
</feature>
<dbReference type="SUPFAM" id="SSF50182">
    <property type="entry name" value="Sm-like ribonucleoproteins"/>
    <property type="match status" value="1"/>
</dbReference>
<dbReference type="AlphaFoldDB" id="A0A0J9X4T5"/>
<dbReference type="InterPro" id="IPR023408">
    <property type="entry name" value="MscS_beta-dom_sf"/>
</dbReference>
<name>A0A0J9X4T5_GEOCN</name>
<feature type="transmembrane region" description="Helical" evidence="9">
    <location>
        <begin position="261"/>
        <end position="280"/>
    </location>
</feature>
<feature type="region of interest" description="Disordered" evidence="8">
    <location>
        <begin position="190"/>
        <end position="233"/>
    </location>
</feature>
<feature type="transmembrane region" description="Helical" evidence="9">
    <location>
        <begin position="343"/>
        <end position="363"/>
    </location>
</feature>
<feature type="compositionally biased region" description="Polar residues" evidence="8">
    <location>
        <begin position="984"/>
        <end position="999"/>
    </location>
</feature>
<feature type="domain" description="EF-hand" evidence="10">
    <location>
        <begin position="559"/>
        <end position="594"/>
    </location>
</feature>
<comment type="subcellular location">
    <subcellularLocation>
        <location evidence="1">Endomembrane system</location>
        <topology evidence="1">Multi-pass membrane protein</topology>
    </subcellularLocation>
    <subcellularLocation>
        <location evidence="7">Endoplasmic reticulum membrane</location>
    </subcellularLocation>
</comment>
<sequence length="1005" mass="110773">MAFDSSNKNKSPEEIPLSPVNPDSNPGITNQNSTANNTDSDHLFRSATNTSYAPNDENIQHFHPRRVNTDLSSIQSGEVPLTDIRRNHTTAGPNFAPSANLFPVPPSINGTYSPISSTAPSDAYTNASNNSTTNLNGGNSYGNSFDMNRMRSHHDPVRSNTLHTVMEEDNSSDDDFVEIKQVMNGLDTQQLSKDLKNPQGASDSSNSDDGHDEASPARRRGFRHYSRHQKKTGESKSAKVIKYLRKLVVTLIRFSLITRCFFYWLPLALILFVPLAVGAWGRPEASLGHARIMWIFIWLEIVWGSLWISRVVAHGIPLAFKFITSIISPNLKKYRSVLRALEVPLSLVFWALVSLCTFMPVMTQKANAKSSDATQPWQKTLNNILVALLISSLIYFAERLAIHLISVSFHKTRFATRIKDNKQSIRTLSDLLYCACIPFPPFCPEFSEEDLHLQSGSFLNSGSKNSKFASKLAKNQNLQRFFGRMNHALDVAANTLGKVARGQALDNDDVRNWVSSTIADSMNSEALAEVLAKRIWMSLVLEGEEHLTIDDLVEVLGEERKTEANDIFRVLDTDGNGNLTLDEMVSSVVEICHERRSVYKSLKDVDSAIEKLHEVLLFIVMIIIIIVFIGMLAPSVSAVLATLGTSILALSFVFSTTAQEITASCVFLFVKHPLDVGDRVDVANDSYFVKEISLLYTVFTRVLDGSTVQAPNSVLNTLWIDNLSRAGPMTFTLNMILGLPETSFDQLDVFIDTVSKFCLDNPRDFQPDPFIYCTGYPDLDRVKLTCAVTFRSNFADGKLYSIRRSKVIQFVGRTIHDLGITLPRREDNSTDPGLPLHIQSLSPPGLLSVDTNTPSTGGIQNPFETPVNTTGGASASFGKRPSASASQTTLDNDYDSTSAELLDAISQESRRQQAKLFGRPRALNGFRPAPGPVQVHGSGDDKPVVEEVLSPEEAFAPSLLPLSNSQASPAEVLRHGTNASASYTIGSRASGVSRSMTQTGRRRKA</sequence>
<dbReference type="EMBL" id="CCBN010000002">
    <property type="protein sequence ID" value="CDO52113.1"/>
    <property type="molecule type" value="Genomic_DNA"/>
</dbReference>
<comment type="caution">
    <text evidence="11">The sequence shown here is derived from an EMBL/GenBank/DDBJ whole genome shotgun (WGS) entry which is preliminary data.</text>
</comment>
<dbReference type="PROSITE" id="PS00018">
    <property type="entry name" value="EF_HAND_1"/>
    <property type="match status" value="1"/>
</dbReference>
<accession>A0A0J9X4T5</accession>
<feature type="transmembrane region" description="Helical" evidence="9">
    <location>
        <begin position="615"/>
        <end position="641"/>
    </location>
</feature>
<feature type="compositionally biased region" description="Low complexity" evidence="8">
    <location>
        <begin position="123"/>
        <end position="144"/>
    </location>
</feature>
<keyword evidence="5 9" id="KW-1133">Transmembrane helix</keyword>
<dbReference type="InterPro" id="IPR002048">
    <property type="entry name" value="EF_hand_dom"/>
</dbReference>
<evidence type="ECO:0000259" key="10">
    <source>
        <dbReference type="PROSITE" id="PS50222"/>
    </source>
</evidence>
<dbReference type="InterPro" id="IPR006685">
    <property type="entry name" value="MscS_channel_2nd"/>
</dbReference>
<dbReference type="PIRSF" id="PIRSF017209">
    <property type="entry name" value="Memb_At2g17000_prd"/>
    <property type="match status" value="1"/>
</dbReference>
<dbReference type="InterPro" id="IPR011992">
    <property type="entry name" value="EF-hand-dom_pair"/>
</dbReference>
<organism evidence="11 12">
    <name type="scientific">Geotrichum candidum</name>
    <name type="common">Oospora lactis</name>
    <name type="synonym">Dipodascus geotrichum</name>
    <dbReference type="NCBI Taxonomy" id="1173061"/>
    <lineage>
        <taxon>Eukaryota</taxon>
        <taxon>Fungi</taxon>
        <taxon>Dikarya</taxon>
        <taxon>Ascomycota</taxon>
        <taxon>Saccharomycotina</taxon>
        <taxon>Dipodascomycetes</taxon>
        <taxon>Dipodascales</taxon>
        <taxon>Dipodascaceae</taxon>
        <taxon>Geotrichum</taxon>
    </lineage>
</organism>
<feature type="compositionally biased region" description="Polar residues" evidence="8">
    <location>
        <begin position="883"/>
        <end position="892"/>
    </location>
</feature>
<evidence type="ECO:0000313" key="12">
    <source>
        <dbReference type="Proteomes" id="UP000242525"/>
    </source>
</evidence>
<dbReference type="Proteomes" id="UP000242525">
    <property type="component" value="Unassembled WGS sequence"/>
</dbReference>
<keyword evidence="12" id="KW-1185">Reference proteome</keyword>
<proteinExistence type="inferred from homology"/>
<dbReference type="GO" id="GO:0005509">
    <property type="term" value="F:calcium ion binding"/>
    <property type="evidence" value="ECO:0007669"/>
    <property type="project" value="InterPro"/>
</dbReference>
<feature type="region of interest" description="Disordered" evidence="8">
    <location>
        <begin position="921"/>
        <end position="940"/>
    </location>
</feature>
<evidence type="ECO:0000256" key="2">
    <source>
        <dbReference type="ARBA" id="ARBA00008017"/>
    </source>
</evidence>